<sequence length="1230" mass="134267">MSEAAPHKLLSPRNESQSAVLLQPYEATRNAQRQRGVVCGIVGTTLAGEAKSLVGRSSNGGTGSKENRDVYCTIALDQEEICRTPTIERTLSPFFGEEYQFEIPRKFRYLSVYVWDRDRHLKQDKPYGKIAIRREDLHQYNHKDHWFPLRPVDEDSEVQGMAHLQITIDDGVGNLKPYGGEFEDYRYCTQPTATTTLTRLHHQQQQLLHQQNLHNQHHHLHHLHLPHHFHHSAIVGSGGAGGGLGSSTNSSGGGSVSGGGGAGTTDGGGIDSKENNTVGAHVPSNLSLASYPPSPVPNSGHPTATALMPSAQLNGTVNSTNLKFIYPTKGIGHSSTVLHHHGRDAAGLRLNDGSAGAGGGGGGGGTLHLTPLRKIFDSSHTAPLVYSMYNNGPGDGGNGDHLGHNLLTGSGLSTIGRGLGSSGGGSGGSTAVTTSRIIVKLTECIDLARKNGLCDPYAIVTAHYANKKTIVKRTKPRKKTINPSFEETFSFDLCIDGGSEGLGFKAEGNHMYTVVPLGGADLCEVVIVFKHASPGMADDVFLGEIRLPVRGKQQQSALQPSAWYFLQPRTSQSRPMRTCATPPGTRLSCDNSLGSLRLKLNYTADYVFPLATYDQLYNVLIQSIDHKPITASAVHILGEITQNKTEVAQPLVRLFTHTNVIAPMIKALADHEISKLTDPTTIFRGNTLVSKMMDEAMRLSGLHYLHATLRPIMEEIFAERKPCEIDPTRVKDTGAIEGNLHNLQEYVGKVFEAITRSAPKCPAILCEIFHDLRECAARYFPANKEVRYSVVSGFIFLRFFAPAILGPKLFDLTTEPVDEQTTRTLTLISKTIQSLGNLVSSRSAQQPCKEKYTEQLYKRFCTEQHVEAIKHFLEVISTVGGPTIAVNQDAATEQSSALEPVVLKEGMMTKRTQGRKRFGRRNFKQRYFRLTTQSLSYAKAKGKRFICDIPLTEILAVERLTERSFKMQNIFQIIRKDQRPLFVQTANCVEENEWIDLLNKICQSNKARLVNFHPRAYINGVWTCCNEGDQYAQGCTPVSSNPIQMELATALDPARDLQRIHSLILANFSSLEVLDPAINSTVCEDPAAARKTIKKLNEIAHHLEQIHRRYKLTLVRDLKYGSRLAPIGDDNYLHMSRAGFSAALVAAASSASSGGGATNGGGGMQLASSYQPDSGNGVTVANGNTAVTAAISVVSTTPHYDHGGTGGVTLFYPHRNHLMRGAELDPLTQC</sequence>
<dbReference type="EnsemblMetazoa" id="ADAC009553-RA">
    <property type="protein sequence ID" value="ADAC009553-PA"/>
    <property type="gene ID" value="ADAC009553"/>
</dbReference>
<protein>
    <submittedName>
        <fullName evidence="11">GTPase-activating protein 1</fullName>
    </submittedName>
</protein>
<dbReference type="AlphaFoldDB" id="W5J3C8"/>
<dbReference type="Pfam" id="PF00168">
    <property type="entry name" value="C2"/>
    <property type="match status" value="2"/>
</dbReference>
<reference evidence="12" key="4">
    <citation type="submission" date="2015-06" db="UniProtKB">
        <authorList>
            <consortium name="EnsemblMetazoa"/>
        </authorList>
    </citation>
    <scope>IDENTIFICATION</scope>
</reference>
<dbReference type="Pfam" id="PF00169">
    <property type="entry name" value="PH"/>
    <property type="match status" value="1"/>
</dbReference>
<dbReference type="SUPFAM" id="SSF50729">
    <property type="entry name" value="PH domain-like"/>
    <property type="match status" value="1"/>
</dbReference>
<dbReference type="PANTHER" id="PTHR10194">
    <property type="entry name" value="RAS GTPASE-ACTIVATING PROTEINS"/>
    <property type="match status" value="1"/>
</dbReference>
<reference evidence="11" key="3">
    <citation type="journal article" date="2013" name="Nucleic Acids Res.">
        <title>The genome of Anopheles darlingi, the main neotropical malaria vector.</title>
        <authorList>
            <person name="Marinotti O."/>
            <person name="Cerqueira G.C."/>
            <person name="de Almeida L.G."/>
            <person name="Ferro M.I."/>
            <person name="Loreto E.L."/>
            <person name="Zaha A."/>
            <person name="Teixeira S.M."/>
            <person name="Wespiser A.R."/>
            <person name="Almeida E Silva A."/>
            <person name="Schlindwein A.D."/>
            <person name="Pacheco A.C."/>
            <person name="Silva A.L."/>
            <person name="Graveley B.R."/>
            <person name="Walenz B.P."/>
            <person name="Lima Bde A."/>
            <person name="Ribeiro C.A."/>
            <person name="Nunes-Silva C.G."/>
            <person name="de Carvalho C.R."/>
            <person name="Soares C.M."/>
            <person name="de Menezes C.B."/>
            <person name="Matiolli C."/>
            <person name="Caffrey D."/>
            <person name="Araujo D.A."/>
            <person name="de Oliveira D.M."/>
            <person name="Golenbock D."/>
            <person name="Grisard E.C."/>
            <person name="Fantinatti-Garboggini F."/>
            <person name="de Carvalho F.M."/>
            <person name="Barcellos F.G."/>
            <person name="Prosdocimi F."/>
            <person name="May G."/>
            <person name="Azevedo Junior G.M."/>
            <person name="Guimaraes G.M."/>
            <person name="Goldman G.H."/>
            <person name="Padilha I.Q."/>
            <person name="Batista Jda S."/>
            <person name="Ferro J.A."/>
            <person name="Ribeiro J.M."/>
            <person name="Fietto J.L."/>
            <person name="Dabbas K.M."/>
            <person name="Cerdeira L."/>
            <person name="Agnez-Lima L.F."/>
            <person name="Brocchi M."/>
            <person name="de Carvalho M.O."/>
            <person name="Teixeira Mde M."/>
            <person name="Diniz Maia Mde M."/>
            <person name="Goldman M.H."/>
            <person name="Cruz Schneider M.P."/>
            <person name="Felipe M.S."/>
            <person name="Hungria M."/>
            <person name="Nicolas M.F."/>
            <person name="Pereira M."/>
            <person name="Montes M.A."/>
            <person name="Cantao M.E."/>
            <person name="Vincentz M."/>
            <person name="Rafael M.S."/>
            <person name="Silverman N."/>
            <person name="Stoco P.H."/>
            <person name="Souza R.C."/>
            <person name="Vicentini R."/>
            <person name="Gazzinelli R.T."/>
            <person name="Neves Rde O."/>
            <person name="Silva R."/>
            <person name="Astolfi-Filho S."/>
            <person name="Maciel T.E."/>
            <person name="Urmenyi T.P."/>
            <person name="Tadei W.P."/>
            <person name="Camargo E.P."/>
            <person name="de Vasconcelos A.T."/>
        </authorList>
    </citation>
    <scope>NUCLEOTIDE SEQUENCE</scope>
</reference>
<evidence type="ECO:0000256" key="1">
    <source>
        <dbReference type="ARBA" id="ARBA00022468"/>
    </source>
</evidence>
<feature type="domain" description="C2" evidence="9">
    <location>
        <begin position="418"/>
        <end position="564"/>
    </location>
</feature>
<feature type="domain" description="PH" evidence="8">
    <location>
        <begin position="901"/>
        <end position="1003"/>
    </location>
</feature>
<keyword evidence="4 6" id="KW-0863">Zinc-finger</keyword>
<dbReference type="PROSITE" id="PS50004">
    <property type="entry name" value="C2"/>
    <property type="match status" value="2"/>
</dbReference>
<dbReference type="PROSITE" id="PS50003">
    <property type="entry name" value="PH_DOMAIN"/>
    <property type="match status" value="1"/>
</dbReference>
<dbReference type="InterPro" id="IPR001562">
    <property type="entry name" value="Znf_Btk_motif"/>
</dbReference>
<accession>W5J3C8</accession>
<keyword evidence="3" id="KW-0677">Repeat</keyword>
<reference evidence="11" key="2">
    <citation type="submission" date="2010-05" db="EMBL/GenBank/DDBJ databases">
        <authorList>
            <person name="Almeida L.G."/>
            <person name="Nicolas M.F."/>
            <person name="Souza R.C."/>
            <person name="Vasconcelos A.T.R."/>
        </authorList>
    </citation>
    <scope>NUCLEOTIDE SEQUENCE</scope>
</reference>
<dbReference type="SUPFAM" id="SSF48350">
    <property type="entry name" value="GTPase activation domain, GAP"/>
    <property type="match status" value="1"/>
</dbReference>
<evidence type="ECO:0000256" key="4">
    <source>
        <dbReference type="ARBA" id="ARBA00022771"/>
    </source>
</evidence>
<dbReference type="InterPro" id="IPR035892">
    <property type="entry name" value="C2_domain_sf"/>
</dbReference>
<dbReference type="STRING" id="43151.W5J3C8"/>
<keyword evidence="2" id="KW-0479">Metal-binding</keyword>
<evidence type="ECO:0000256" key="2">
    <source>
        <dbReference type="ARBA" id="ARBA00022723"/>
    </source>
</evidence>
<dbReference type="Pfam" id="PF00779">
    <property type="entry name" value="BTK"/>
    <property type="match status" value="1"/>
</dbReference>
<dbReference type="CDD" id="cd01244">
    <property type="entry name" value="PH_GAP1-like"/>
    <property type="match status" value="1"/>
</dbReference>
<feature type="region of interest" description="Disordered" evidence="7">
    <location>
        <begin position="232"/>
        <end position="306"/>
    </location>
</feature>
<dbReference type="SMART" id="SM00233">
    <property type="entry name" value="PH"/>
    <property type="match status" value="1"/>
</dbReference>
<dbReference type="SMART" id="SM00107">
    <property type="entry name" value="BTK"/>
    <property type="match status" value="1"/>
</dbReference>
<dbReference type="SMART" id="SM00239">
    <property type="entry name" value="C2"/>
    <property type="match status" value="2"/>
</dbReference>
<dbReference type="Proteomes" id="UP000000673">
    <property type="component" value="Unassembled WGS sequence"/>
</dbReference>
<evidence type="ECO:0000256" key="3">
    <source>
        <dbReference type="ARBA" id="ARBA00022737"/>
    </source>
</evidence>
<dbReference type="Gene3D" id="2.60.40.150">
    <property type="entry name" value="C2 domain"/>
    <property type="match status" value="2"/>
</dbReference>
<reference evidence="11 13" key="1">
    <citation type="journal article" date="2010" name="BMC Genomics">
        <title>Combination of measures distinguishes pre-miRNAs from other stem-loops in the genome of the newly sequenced Anopheles darlingi.</title>
        <authorList>
            <person name="Mendes N.D."/>
            <person name="Freitas A.T."/>
            <person name="Vasconcelos A.T."/>
            <person name="Sagot M.F."/>
        </authorList>
    </citation>
    <scope>NUCLEOTIDE SEQUENCE</scope>
</reference>
<proteinExistence type="predicted"/>
<dbReference type="InterPro" id="IPR011993">
    <property type="entry name" value="PH-like_dom_sf"/>
</dbReference>
<keyword evidence="13" id="KW-1185">Reference proteome</keyword>
<dbReference type="GO" id="GO:0005096">
    <property type="term" value="F:GTPase activator activity"/>
    <property type="evidence" value="ECO:0007669"/>
    <property type="project" value="UniProtKB-KW"/>
</dbReference>
<keyword evidence="1" id="KW-0343">GTPase activation</keyword>
<dbReference type="PANTHER" id="PTHR10194:SF148">
    <property type="entry name" value="GTPASE-ACTIVATING PROTEIN"/>
    <property type="match status" value="1"/>
</dbReference>
<dbReference type="eggNOG" id="KOG2059">
    <property type="taxonomic scope" value="Eukaryota"/>
</dbReference>
<dbReference type="Gene3D" id="2.30.29.30">
    <property type="entry name" value="Pleckstrin-homology domain (PH domain)/Phosphotyrosine-binding domain (PTB)"/>
    <property type="match status" value="1"/>
</dbReference>
<feature type="domain" description="Ras-GAP" evidence="10">
    <location>
        <begin position="643"/>
        <end position="837"/>
    </location>
</feature>
<dbReference type="InterPro" id="IPR039360">
    <property type="entry name" value="Ras_GTPase"/>
</dbReference>
<dbReference type="GO" id="GO:0035556">
    <property type="term" value="P:intracellular signal transduction"/>
    <property type="evidence" value="ECO:0007669"/>
    <property type="project" value="InterPro"/>
</dbReference>
<dbReference type="VEuPathDB" id="VectorBase:ADAR2_011000"/>
<dbReference type="InterPro" id="IPR023152">
    <property type="entry name" value="RasGAP_CS"/>
</dbReference>
<evidence type="ECO:0000256" key="7">
    <source>
        <dbReference type="SAM" id="MobiDB-lite"/>
    </source>
</evidence>
<evidence type="ECO:0000313" key="11">
    <source>
        <dbReference type="EMBL" id="ETN58852.1"/>
    </source>
</evidence>
<dbReference type="FunCoup" id="W5J3C8">
    <property type="interactions" value="496"/>
</dbReference>
<evidence type="ECO:0000313" key="13">
    <source>
        <dbReference type="Proteomes" id="UP000000673"/>
    </source>
</evidence>
<dbReference type="GO" id="GO:0008270">
    <property type="term" value="F:zinc ion binding"/>
    <property type="evidence" value="ECO:0007669"/>
    <property type="project" value="UniProtKB-KW"/>
</dbReference>
<dbReference type="HOGENOM" id="CLU_008096_1_0_1"/>
<evidence type="ECO:0000259" key="9">
    <source>
        <dbReference type="PROSITE" id="PS50004"/>
    </source>
</evidence>
<evidence type="ECO:0000259" key="8">
    <source>
        <dbReference type="PROSITE" id="PS50003"/>
    </source>
</evidence>
<organism evidence="11">
    <name type="scientific">Anopheles darlingi</name>
    <name type="common">Mosquito</name>
    <dbReference type="NCBI Taxonomy" id="43151"/>
    <lineage>
        <taxon>Eukaryota</taxon>
        <taxon>Metazoa</taxon>
        <taxon>Ecdysozoa</taxon>
        <taxon>Arthropoda</taxon>
        <taxon>Hexapoda</taxon>
        <taxon>Insecta</taxon>
        <taxon>Pterygota</taxon>
        <taxon>Neoptera</taxon>
        <taxon>Endopterygota</taxon>
        <taxon>Diptera</taxon>
        <taxon>Nematocera</taxon>
        <taxon>Culicoidea</taxon>
        <taxon>Culicidae</taxon>
        <taxon>Anophelinae</taxon>
        <taxon>Anopheles</taxon>
    </lineage>
</organism>
<name>W5J3C8_ANODA</name>
<dbReference type="InterPro" id="IPR000008">
    <property type="entry name" value="C2_dom"/>
</dbReference>
<dbReference type="OMA" id="CKEEYMA"/>
<evidence type="ECO:0000259" key="10">
    <source>
        <dbReference type="PROSITE" id="PS50018"/>
    </source>
</evidence>
<evidence type="ECO:0000256" key="6">
    <source>
        <dbReference type="PROSITE-ProRule" id="PRU00432"/>
    </source>
</evidence>
<evidence type="ECO:0000256" key="5">
    <source>
        <dbReference type="ARBA" id="ARBA00022833"/>
    </source>
</evidence>
<dbReference type="Pfam" id="PF00616">
    <property type="entry name" value="RasGAP"/>
    <property type="match status" value="1"/>
</dbReference>
<dbReference type="InterPro" id="IPR001936">
    <property type="entry name" value="RasGAP_dom"/>
</dbReference>
<dbReference type="InterPro" id="IPR001849">
    <property type="entry name" value="PH_domain"/>
</dbReference>
<dbReference type="CDD" id="cd05128">
    <property type="entry name" value="RasGAP_GAP1_like"/>
    <property type="match status" value="1"/>
</dbReference>
<dbReference type="SMART" id="SM00323">
    <property type="entry name" value="RasGAP"/>
    <property type="match status" value="1"/>
</dbReference>
<dbReference type="EMBL" id="ADMH02002112">
    <property type="protein sequence ID" value="ETN58852.1"/>
    <property type="molecule type" value="Genomic_DNA"/>
</dbReference>
<dbReference type="InterPro" id="IPR008936">
    <property type="entry name" value="Rho_GTPase_activation_prot"/>
</dbReference>
<keyword evidence="5" id="KW-0862">Zinc</keyword>
<dbReference type="SUPFAM" id="SSF49562">
    <property type="entry name" value="C2 domain (Calcium/lipid-binding domain, CaLB)"/>
    <property type="match status" value="2"/>
</dbReference>
<dbReference type="Gene3D" id="1.10.506.10">
    <property type="entry name" value="GTPase Activation - p120gap, domain 1"/>
    <property type="match status" value="1"/>
</dbReference>
<dbReference type="PROSITE" id="PS00509">
    <property type="entry name" value="RAS_GTPASE_ACTIV_1"/>
    <property type="match status" value="1"/>
</dbReference>
<dbReference type="CDD" id="cd04010">
    <property type="entry name" value="C2B_RasA3"/>
    <property type="match status" value="1"/>
</dbReference>
<dbReference type="PROSITE" id="PS51113">
    <property type="entry name" value="ZF_BTK"/>
    <property type="match status" value="1"/>
</dbReference>
<feature type="compositionally biased region" description="Gly residues" evidence="7">
    <location>
        <begin position="236"/>
        <end position="270"/>
    </location>
</feature>
<evidence type="ECO:0000313" key="12">
    <source>
        <dbReference type="EnsemblMetazoa" id="ADAC009553-PA"/>
    </source>
</evidence>
<dbReference type="VEuPathDB" id="VectorBase:ADAC009553"/>
<gene>
    <name evidence="11" type="ORF">AND_009553</name>
</gene>
<feature type="domain" description="C2" evidence="9">
    <location>
        <begin position="23"/>
        <end position="147"/>
    </location>
</feature>
<dbReference type="PROSITE" id="PS50018">
    <property type="entry name" value="RAS_GTPASE_ACTIV_2"/>
    <property type="match status" value="1"/>
</dbReference>